<dbReference type="PROSITE" id="PS50082">
    <property type="entry name" value="WD_REPEATS_2"/>
    <property type="match status" value="3"/>
</dbReference>
<dbReference type="AlphaFoldDB" id="A0A8H6IPB9"/>
<keyword evidence="2" id="KW-0677">Repeat</keyword>
<evidence type="ECO:0000256" key="1">
    <source>
        <dbReference type="ARBA" id="ARBA00022574"/>
    </source>
</evidence>
<gene>
    <name evidence="5" type="ORF">CMUS01_16365</name>
</gene>
<dbReference type="Gene3D" id="2.130.10.10">
    <property type="entry name" value="YVTN repeat-like/Quinoprotein amine dehydrogenase"/>
    <property type="match status" value="2"/>
</dbReference>
<accession>A0A8H6IPB9</accession>
<keyword evidence="6" id="KW-1185">Reference proteome</keyword>
<feature type="non-terminal residue" evidence="5">
    <location>
        <position position="1"/>
    </location>
</feature>
<dbReference type="PANTHER" id="PTHR44129">
    <property type="entry name" value="WD REPEAT-CONTAINING PROTEIN POP1"/>
    <property type="match status" value="1"/>
</dbReference>
<dbReference type="Pfam" id="PF24883">
    <property type="entry name" value="NPHP3_N"/>
    <property type="match status" value="1"/>
</dbReference>
<dbReference type="InterPro" id="IPR050349">
    <property type="entry name" value="WD_LIS1/nudF_dynein_reg"/>
</dbReference>
<comment type="caution">
    <text evidence="5">The sequence shown here is derived from an EMBL/GenBank/DDBJ whole genome shotgun (WGS) entry which is preliminary data.</text>
</comment>
<organism evidence="5 6">
    <name type="scientific">Colletotrichum musicola</name>
    <dbReference type="NCBI Taxonomy" id="2175873"/>
    <lineage>
        <taxon>Eukaryota</taxon>
        <taxon>Fungi</taxon>
        <taxon>Dikarya</taxon>
        <taxon>Ascomycota</taxon>
        <taxon>Pezizomycotina</taxon>
        <taxon>Sordariomycetes</taxon>
        <taxon>Hypocreomycetidae</taxon>
        <taxon>Glomerellales</taxon>
        <taxon>Glomerellaceae</taxon>
        <taxon>Colletotrichum</taxon>
        <taxon>Colletotrichum orchidearum species complex</taxon>
    </lineage>
</organism>
<evidence type="ECO:0000259" key="4">
    <source>
        <dbReference type="Pfam" id="PF24883"/>
    </source>
</evidence>
<dbReference type="PROSITE" id="PS50294">
    <property type="entry name" value="WD_REPEATS_REGION"/>
    <property type="match status" value="3"/>
</dbReference>
<dbReference type="InterPro" id="IPR036322">
    <property type="entry name" value="WD40_repeat_dom_sf"/>
</dbReference>
<sequence length="601" mass="67388">MSMKEQRPAGTGKSTITRTVADSFAGEKRLVAGYFFKRGEQGRNDTARLFPTLAMQLAGAIPSFKCHLRKSLYDTDRDAVEKKGLEVQFEKLLWVPLKDLPSIEANHVSKVIIVDALDECERPDHLPRVLVLLSKLNNIATVRLRVLFTSRSDPKIVDAFGPLLRKKTVRSLELHRQFSEDTKTDIQTFLKTRFADIKTKRRVQEDPWPTAKDLDSLVQLATSPEPLFIYAATLYRFVYDEQRPRNPKNQLKLWLKQCEDHQSQLHQMYDPILSQVFLGSEEADSNQQLQFLGALVLVATPLSPAALAALLEIDMDDVNWWLPELHAVLDIPAEPNSPIRLLHKSFSDFLLDPKDSSHRDYGIDATETHAMLVVKCIQCMRAGLKRDICGLQKLATSKEEIEKQVIAAHIPADLEYASLYWVYHLQRSGRSLESDVCTFLYEHFLHWLEALALLGKVSDGAFAMTQLLDILQTFEGHSGSVTAVAFSPDGRVIASAAYDKTVRLWDVATGIHQQTLHGHDDWVGTVIFSPNGQVIASASGDGTVRLWDATTGVQRQTLIVRLWNEVTRAYQQTLTGHSSSICAVVFSPNGQFIASASGDKT</sequence>
<dbReference type="SUPFAM" id="SSF50978">
    <property type="entry name" value="WD40 repeat-like"/>
    <property type="match status" value="1"/>
</dbReference>
<feature type="repeat" description="WD" evidence="3">
    <location>
        <begin position="574"/>
        <end position="601"/>
    </location>
</feature>
<proteinExistence type="predicted"/>
<dbReference type="CDD" id="cd00200">
    <property type="entry name" value="WD40"/>
    <property type="match status" value="1"/>
</dbReference>
<dbReference type="Gene3D" id="3.40.50.300">
    <property type="entry name" value="P-loop containing nucleotide triphosphate hydrolases"/>
    <property type="match status" value="1"/>
</dbReference>
<keyword evidence="1 3" id="KW-0853">WD repeat</keyword>
<dbReference type="PROSITE" id="PS00678">
    <property type="entry name" value="WD_REPEATS_1"/>
    <property type="match status" value="2"/>
</dbReference>
<reference evidence="5" key="1">
    <citation type="journal article" date="2020" name="Phytopathology">
        <title>Genome Sequence Resources of Colletotrichum truncatum, C. plurivorum, C. musicola, and C. sojae: Four Species Pathogenic to Soybean (Glycine max).</title>
        <authorList>
            <person name="Rogerio F."/>
            <person name="Boufleur T.R."/>
            <person name="Ciampi-Guillardi M."/>
            <person name="Sukno S.A."/>
            <person name="Thon M.R."/>
            <person name="Massola Junior N.S."/>
            <person name="Baroncelli R."/>
        </authorList>
    </citation>
    <scope>NUCLEOTIDE SEQUENCE</scope>
    <source>
        <strain evidence="5">LFN0074</strain>
    </source>
</reference>
<dbReference type="InterPro" id="IPR015943">
    <property type="entry name" value="WD40/YVTN_repeat-like_dom_sf"/>
</dbReference>
<dbReference type="SMART" id="SM00320">
    <property type="entry name" value="WD40"/>
    <property type="match status" value="3"/>
</dbReference>
<feature type="repeat" description="WD" evidence="3">
    <location>
        <begin position="474"/>
        <end position="515"/>
    </location>
</feature>
<name>A0A8H6IPB9_9PEZI</name>
<dbReference type="InterPro" id="IPR056884">
    <property type="entry name" value="NPHP3-like_N"/>
</dbReference>
<feature type="domain" description="Nephrocystin 3-like N-terminal" evidence="4">
    <location>
        <begin position="8"/>
        <end position="151"/>
    </location>
</feature>
<dbReference type="InterPro" id="IPR001680">
    <property type="entry name" value="WD40_rpt"/>
</dbReference>
<evidence type="ECO:0000256" key="2">
    <source>
        <dbReference type="ARBA" id="ARBA00022737"/>
    </source>
</evidence>
<evidence type="ECO:0000313" key="5">
    <source>
        <dbReference type="EMBL" id="KAF6789002.1"/>
    </source>
</evidence>
<dbReference type="InterPro" id="IPR027417">
    <property type="entry name" value="P-loop_NTPase"/>
</dbReference>
<evidence type="ECO:0000256" key="3">
    <source>
        <dbReference type="PROSITE-ProRule" id="PRU00221"/>
    </source>
</evidence>
<dbReference type="OrthoDB" id="538223at2759"/>
<dbReference type="InterPro" id="IPR019775">
    <property type="entry name" value="WD40_repeat_CS"/>
</dbReference>
<dbReference type="Pfam" id="PF00400">
    <property type="entry name" value="WD40"/>
    <property type="match status" value="3"/>
</dbReference>
<evidence type="ECO:0000313" key="6">
    <source>
        <dbReference type="Proteomes" id="UP000639643"/>
    </source>
</evidence>
<dbReference type="Proteomes" id="UP000639643">
    <property type="component" value="Unassembled WGS sequence"/>
</dbReference>
<feature type="repeat" description="WD" evidence="3">
    <location>
        <begin position="516"/>
        <end position="557"/>
    </location>
</feature>
<protein>
    <submittedName>
        <fullName evidence="5">Vegetative incompatibility protein het-e-1</fullName>
    </submittedName>
</protein>
<dbReference type="EMBL" id="WIGM01001798">
    <property type="protein sequence ID" value="KAF6789002.1"/>
    <property type="molecule type" value="Genomic_DNA"/>
</dbReference>